<feature type="chain" id="PRO_5013155081" evidence="1">
    <location>
        <begin position="27"/>
        <end position="309"/>
    </location>
</feature>
<keyword evidence="1" id="KW-0732">Signal</keyword>
<feature type="signal peptide" evidence="1">
    <location>
        <begin position="1"/>
        <end position="26"/>
    </location>
</feature>
<evidence type="ECO:0000256" key="1">
    <source>
        <dbReference type="SAM" id="SignalP"/>
    </source>
</evidence>
<accession>A0A1M4EL55</accession>
<organism evidence="2">
    <name type="scientific">Nonomuraea gerenzanensis</name>
    <dbReference type="NCBI Taxonomy" id="93944"/>
    <lineage>
        <taxon>Bacteria</taxon>
        <taxon>Bacillati</taxon>
        <taxon>Actinomycetota</taxon>
        <taxon>Actinomycetes</taxon>
        <taxon>Streptosporangiales</taxon>
        <taxon>Streptosporangiaceae</taxon>
        <taxon>Nonomuraea</taxon>
    </lineage>
</organism>
<proteinExistence type="predicted"/>
<dbReference type="Gene3D" id="2.120.10.30">
    <property type="entry name" value="TolB, C-terminal domain"/>
    <property type="match status" value="1"/>
</dbReference>
<dbReference type="SUPFAM" id="SSF82171">
    <property type="entry name" value="DPP6 N-terminal domain-like"/>
    <property type="match status" value="1"/>
</dbReference>
<dbReference type="EMBL" id="LT559118">
    <property type="protein sequence ID" value="SBO99589.1"/>
    <property type="molecule type" value="Genomic_DNA"/>
</dbReference>
<gene>
    <name evidence="2" type="ORF">BN4615_P9105</name>
</gene>
<name>A0A1M4EL55_9ACTN</name>
<dbReference type="InterPro" id="IPR011042">
    <property type="entry name" value="6-blade_b-propeller_TolB-like"/>
</dbReference>
<evidence type="ECO:0000313" key="2">
    <source>
        <dbReference type="EMBL" id="SBO99589.1"/>
    </source>
</evidence>
<protein>
    <submittedName>
        <fullName evidence="2">Uncharacterized protein</fullName>
    </submittedName>
</protein>
<dbReference type="AlphaFoldDB" id="A0A1M4EL55"/>
<sequence length="309" mass="33395">MIPGPTPARFPKLIATLCLLATAGSAAIIPPSAPQPPLLPVLPAAVAEPVRYGMRVQDERFPERIKPFRATEPSEGWLVVGASGQRWRLPDALPAADVQVSPDGRKLAYYSLTRMQVVIHDITTGALQPVPTPFYEVRLSFSPDSRLLAMEQPEEVIVTDTRSGAVRRVPGDELLVGWAGDRLVLSHSFDGIKIVALDASLIAKIQAPELDDQGNATVSPDGKEIAVPSGQRVLILGQDGKVLRKIHPHLPPTAELRRVYRWAGPTEVVLYAPGYRSATIYVMNVHTGATRPVPYAPEVAGRDITIGAI</sequence>
<reference evidence="2" key="1">
    <citation type="submission" date="2016-04" db="EMBL/GenBank/DDBJ databases">
        <authorList>
            <person name="Evans L.H."/>
            <person name="Alamgir A."/>
            <person name="Owens N."/>
            <person name="Weber N.D."/>
            <person name="Virtaneva K."/>
            <person name="Barbian K."/>
            <person name="Babar A."/>
            <person name="Rosenke K."/>
        </authorList>
    </citation>
    <scope>NUCLEOTIDE SEQUENCE</scope>
    <source>
        <strain evidence="2">Nono1</strain>
    </source>
</reference>